<keyword evidence="3" id="KW-1185">Reference proteome</keyword>
<dbReference type="Proteomes" id="UP001499990">
    <property type="component" value="Unassembled WGS sequence"/>
</dbReference>
<evidence type="ECO:0000313" key="3">
    <source>
        <dbReference type="Proteomes" id="UP001499990"/>
    </source>
</evidence>
<gene>
    <name evidence="2" type="ORF">GCM10020367_43400</name>
</gene>
<proteinExistence type="predicted"/>
<feature type="compositionally biased region" description="Gly residues" evidence="1">
    <location>
        <begin position="1"/>
        <end position="16"/>
    </location>
</feature>
<evidence type="ECO:0000313" key="2">
    <source>
        <dbReference type="EMBL" id="GAA3375470.1"/>
    </source>
</evidence>
<reference evidence="3" key="1">
    <citation type="journal article" date="2019" name="Int. J. Syst. Evol. Microbiol.">
        <title>The Global Catalogue of Microorganisms (GCM) 10K type strain sequencing project: providing services to taxonomists for standard genome sequencing and annotation.</title>
        <authorList>
            <consortium name="The Broad Institute Genomics Platform"/>
            <consortium name="The Broad Institute Genome Sequencing Center for Infectious Disease"/>
            <person name="Wu L."/>
            <person name="Ma J."/>
        </authorList>
    </citation>
    <scope>NUCLEOTIDE SEQUENCE [LARGE SCALE GENOMIC DNA]</scope>
    <source>
        <strain evidence="3">JCM 9651</strain>
    </source>
</reference>
<comment type="caution">
    <text evidence="2">The sequence shown here is derived from an EMBL/GenBank/DDBJ whole genome shotgun (WGS) entry which is preliminary data.</text>
</comment>
<protein>
    <submittedName>
        <fullName evidence="2">Uncharacterized protein</fullName>
    </submittedName>
</protein>
<sequence length="62" mass="5939">MGGDAAGAAEGDGGELPGANEVIDGGAAELEAFHDLGDGEEFGTGGHATAPARTALVSRSVE</sequence>
<organism evidence="2 3">
    <name type="scientific">Streptomyces sannanensis</name>
    <dbReference type="NCBI Taxonomy" id="285536"/>
    <lineage>
        <taxon>Bacteria</taxon>
        <taxon>Bacillati</taxon>
        <taxon>Actinomycetota</taxon>
        <taxon>Actinomycetes</taxon>
        <taxon>Kitasatosporales</taxon>
        <taxon>Streptomycetaceae</taxon>
        <taxon>Streptomyces</taxon>
    </lineage>
</organism>
<feature type="region of interest" description="Disordered" evidence="1">
    <location>
        <begin position="1"/>
        <end position="62"/>
    </location>
</feature>
<name>A0ABP6SFE0_9ACTN</name>
<evidence type="ECO:0000256" key="1">
    <source>
        <dbReference type="SAM" id="MobiDB-lite"/>
    </source>
</evidence>
<dbReference type="EMBL" id="BAAAYL010000001">
    <property type="protein sequence ID" value="GAA3375470.1"/>
    <property type="molecule type" value="Genomic_DNA"/>
</dbReference>
<accession>A0ABP6SFE0</accession>